<dbReference type="Pfam" id="PF01263">
    <property type="entry name" value="Aldose_epim"/>
    <property type="match status" value="1"/>
</dbReference>
<dbReference type="InterPro" id="IPR008183">
    <property type="entry name" value="Aldose_1/G6P_1-epimerase"/>
</dbReference>
<dbReference type="InterPro" id="IPR011013">
    <property type="entry name" value="Gal_mutarotase_sf_dom"/>
</dbReference>
<name>A0A7G9SBD4_9SPHN</name>
<evidence type="ECO:0000313" key="1">
    <source>
        <dbReference type="EMBL" id="QNN65159.1"/>
    </source>
</evidence>
<keyword evidence="2" id="KW-1185">Reference proteome</keyword>
<dbReference type="Proteomes" id="UP000515955">
    <property type="component" value="Chromosome"/>
</dbReference>
<dbReference type="EMBL" id="CP060717">
    <property type="protein sequence ID" value="QNN65159.1"/>
    <property type="molecule type" value="Genomic_DNA"/>
</dbReference>
<dbReference type="KEGG" id="srhi:H9L12_00405"/>
<gene>
    <name evidence="1" type="ORF">H9L12_00405</name>
</gene>
<dbReference type="GO" id="GO:0030246">
    <property type="term" value="F:carbohydrate binding"/>
    <property type="evidence" value="ECO:0007669"/>
    <property type="project" value="InterPro"/>
</dbReference>
<dbReference type="Gene3D" id="2.70.98.10">
    <property type="match status" value="1"/>
</dbReference>
<dbReference type="GO" id="GO:0005975">
    <property type="term" value="P:carbohydrate metabolic process"/>
    <property type="evidence" value="ECO:0007669"/>
    <property type="project" value="InterPro"/>
</dbReference>
<organism evidence="1 2">
    <name type="scientific">Sphingomonas rhizophila</name>
    <dbReference type="NCBI Taxonomy" id="2071607"/>
    <lineage>
        <taxon>Bacteria</taxon>
        <taxon>Pseudomonadati</taxon>
        <taxon>Pseudomonadota</taxon>
        <taxon>Alphaproteobacteria</taxon>
        <taxon>Sphingomonadales</taxon>
        <taxon>Sphingomonadaceae</taxon>
        <taxon>Sphingomonas</taxon>
    </lineage>
</organism>
<sequence>MTPTVALRNGPAECLVAPALGGSILAWRIGGIDILRPAAAGAVSPLELASFPLVPFANRIAHGRFRFDEIDALPGPHPVADPHALHGHGWESAWIVVDQSDRSVMLEFERPGDDAWPWTYRARQHIELDPLELRTAITIENLSPQPMPAGAGIHPYFPRFVTSRVTAVAKQRWDNDASGLAVASADDTRFADGSRSVDELEGLDHFFPASDPVRISAPAGDIEIPLGDAAGFHLYVPTGLAHFCVEPVTHPPDALGRGDREAMAVLSPGERRTWHFPLRWTPS</sequence>
<proteinExistence type="predicted"/>
<dbReference type="RefSeq" id="WP_187542156.1">
    <property type="nucleotide sequence ID" value="NZ_CP060717.1"/>
</dbReference>
<evidence type="ECO:0000313" key="2">
    <source>
        <dbReference type="Proteomes" id="UP000515955"/>
    </source>
</evidence>
<dbReference type="GO" id="GO:0016853">
    <property type="term" value="F:isomerase activity"/>
    <property type="evidence" value="ECO:0007669"/>
    <property type="project" value="InterPro"/>
</dbReference>
<dbReference type="InterPro" id="IPR014718">
    <property type="entry name" value="GH-type_carb-bd"/>
</dbReference>
<accession>A0A7G9SBD4</accession>
<dbReference type="SUPFAM" id="SSF74650">
    <property type="entry name" value="Galactose mutarotase-like"/>
    <property type="match status" value="1"/>
</dbReference>
<protein>
    <submittedName>
        <fullName evidence="1">Aldose 1-epimerase</fullName>
    </submittedName>
</protein>
<dbReference type="AlphaFoldDB" id="A0A7G9SBD4"/>
<reference evidence="1 2" key="1">
    <citation type="submission" date="2020-08" db="EMBL/GenBank/DDBJ databases">
        <title>Genome sequence of Sphingomonas rhizophila KACC 19189T.</title>
        <authorList>
            <person name="Hyun D.-W."/>
            <person name="Bae J.-W."/>
        </authorList>
    </citation>
    <scope>NUCLEOTIDE SEQUENCE [LARGE SCALE GENOMIC DNA]</scope>
    <source>
        <strain evidence="1 2">KACC 19189</strain>
    </source>
</reference>